<evidence type="ECO:0000256" key="2">
    <source>
        <dbReference type="ARBA" id="ARBA00022722"/>
    </source>
</evidence>
<keyword evidence="3" id="KW-0378">Hydrolase</keyword>
<dbReference type="GO" id="GO:0006308">
    <property type="term" value="P:DNA catabolic process"/>
    <property type="evidence" value="ECO:0007669"/>
    <property type="project" value="InterPro"/>
</dbReference>
<name>A0A382TSW8_9ZZZZ</name>
<sequence>MALTELQSIIENLESGSPSLAKMIQLFEEGMKLMSYCRDELNDVEDRIKTLIKNNDDFIEKAGID</sequence>
<proteinExistence type="predicted"/>
<dbReference type="GO" id="GO:0008855">
    <property type="term" value="F:exodeoxyribonuclease VII activity"/>
    <property type="evidence" value="ECO:0007669"/>
    <property type="project" value="InterPro"/>
</dbReference>
<dbReference type="AlphaFoldDB" id="A0A382TSW8"/>
<dbReference type="GO" id="GO:0005829">
    <property type="term" value="C:cytosol"/>
    <property type="evidence" value="ECO:0007669"/>
    <property type="project" value="TreeGrafter"/>
</dbReference>
<dbReference type="InterPro" id="IPR003761">
    <property type="entry name" value="Exonuc_VII_S"/>
</dbReference>
<accession>A0A382TSW8</accession>
<dbReference type="EMBL" id="UINC01138916">
    <property type="protein sequence ID" value="SVD25156.1"/>
    <property type="molecule type" value="Genomic_DNA"/>
</dbReference>
<evidence type="ECO:0000313" key="4">
    <source>
        <dbReference type="EMBL" id="SVD25156.1"/>
    </source>
</evidence>
<evidence type="ECO:0000256" key="1">
    <source>
        <dbReference type="ARBA" id="ARBA00022490"/>
    </source>
</evidence>
<keyword evidence="2" id="KW-0540">Nuclease</keyword>
<dbReference type="PANTHER" id="PTHR34137">
    <property type="entry name" value="EXODEOXYRIBONUCLEASE 7 SMALL SUBUNIT"/>
    <property type="match status" value="1"/>
</dbReference>
<reference evidence="4" key="1">
    <citation type="submission" date="2018-05" db="EMBL/GenBank/DDBJ databases">
        <authorList>
            <person name="Lanie J.A."/>
            <person name="Ng W.-L."/>
            <person name="Kazmierczak K.M."/>
            <person name="Andrzejewski T.M."/>
            <person name="Davidsen T.M."/>
            <person name="Wayne K.J."/>
            <person name="Tettelin H."/>
            <person name="Glass J.I."/>
            <person name="Rusch D."/>
            <person name="Podicherti R."/>
            <person name="Tsui H.-C.T."/>
            <person name="Winkler M.E."/>
        </authorList>
    </citation>
    <scope>NUCLEOTIDE SEQUENCE</scope>
</reference>
<dbReference type="GO" id="GO:0009318">
    <property type="term" value="C:exodeoxyribonuclease VII complex"/>
    <property type="evidence" value="ECO:0007669"/>
    <property type="project" value="InterPro"/>
</dbReference>
<dbReference type="InterPro" id="IPR037004">
    <property type="entry name" value="Exonuc_VII_ssu_sf"/>
</dbReference>
<dbReference type="Pfam" id="PF02609">
    <property type="entry name" value="Exonuc_VII_S"/>
    <property type="match status" value="1"/>
</dbReference>
<dbReference type="SUPFAM" id="SSF116842">
    <property type="entry name" value="XseB-like"/>
    <property type="match status" value="1"/>
</dbReference>
<protein>
    <submittedName>
        <fullName evidence="4">Uncharacterized protein</fullName>
    </submittedName>
</protein>
<dbReference type="PANTHER" id="PTHR34137:SF1">
    <property type="entry name" value="EXODEOXYRIBONUCLEASE 7 SMALL SUBUNIT"/>
    <property type="match status" value="1"/>
</dbReference>
<dbReference type="Gene3D" id="1.10.287.1040">
    <property type="entry name" value="Exonuclease VII, small subunit"/>
    <property type="match status" value="1"/>
</dbReference>
<organism evidence="4">
    <name type="scientific">marine metagenome</name>
    <dbReference type="NCBI Taxonomy" id="408172"/>
    <lineage>
        <taxon>unclassified sequences</taxon>
        <taxon>metagenomes</taxon>
        <taxon>ecological metagenomes</taxon>
    </lineage>
</organism>
<keyword evidence="1" id="KW-0963">Cytoplasm</keyword>
<evidence type="ECO:0000256" key="3">
    <source>
        <dbReference type="ARBA" id="ARBA00022801"/>
    </source>
</evidence>
<gene>
    <name evidence="4" type="ORF">METZ01_LOCUS378010</name>
</gene>
<dbReference type="NCBIfam" id="TIGR01280">
    <property type="entry name" value="xseB"/>
    <property type="match status" value="1"/>
</dbReference>